<feature type="modified residue" description="4-aspartylphosphate" evidence="4">
    <location>
        <position position="52"/>
    </location>
</feature>
<dbReference type="InterPro" id="IPR001867">
    <property type="entry name" value="OmpR/PhoB-type_DNA-bd"/>
</dbReference>
<sequence length="218" mass="25627">MKFTIYLVDHDESFCEILSFFLAKEGWQVTVFGKDAQPLLHVADRPNLWILDAAGEEGFKIMREVKEKRKDAAIILTSERERVMDRVLGLELGCDDFVVKPFSPRELVLRVGRILKRKKTAAAPVRIKLQDYLLDLDRREVTYQDQPVALTSKEFDLLLFFLQYKNAALSREQILHQVWGENYFGSDRVVDDLIRRMRKKMFNLRLETIYGYGYRILC</sequence>
<dbReference type="PROSITE" id="PS50110">
    <property type="entry name" value="RESPONSE_REGULATORY"/>
    <property type="match status" value="1"/>
</dbReference>
<dbReference type="InterPro" id="IPR036388">
    <property type="entry name" value="WH-like_DNA-bd_sf"/>
</dbReference>
<protein>
    <submittedName>
        <fullName evidence="8">Two-component system, OmpR family, response regulator CssR</fullName>
    </submittedName>
</protein>
<reference evidence="8 9" key="1">
    <citation type="submission" date="2016-10" db="EMBL/GenBank/DDBJ databases">
        <authorList>
            <person name="de Groot N.N."/>
        </authorList>
    </citation>
    <scope>NUCLEOTIDE SEQUENCE [LARGE SCALE GENOMIC DNA]</scope>
    <source>
        <strain evidence="8 9">DSM 1736</strain>
    </source>
</reference>
<name>A0A1G9VU56_9FIRM</name>
<keyword evidence="4" id="KW-0597">Phosphoprotein</keyword>
<dbReference type="GO" id="GO:0005829">
    <property type="term" value="C:cytosol"/>
    <property type="evidence" value="ECO:0007669"/>
    <property type="project" value="TreeGrafter"/>
</dbReference>
<dbReference type="Pfam" id="PF00072">
    <property type="entry name" value="Response_reg"/>
    <property type="match status" value="1"/>
</dbReference>
<evidence type="ECO:0000259" key="7">
    <source>
        <dbReference type="PROSITE" id="PS51755"/>
    </source>
</evidence>
<dbReference type="PANTHER" id="PTHR48111">
    <property type="entry name" value="REGULATOR OF RPOS"/>
    <property type="match status" value="1"/>
</dbReference>
<evidence type="ECO:0000256" key="4">
    <source>
        <dbReference type="PROSITE-ProRule" id="PRU00169"/>
    </source>
</evidence>
<evidence type="ECO:0000313" key="9">
    <source>
        <dbReference type="Proteomes" id="UP000214880"/>
    </source>
</evidence>
<feature type="domain" description="OmpR/PhoB-type" evidence="7">
    <location>
        <begin position="124"/>
        <end position="218"/>
    </location>
</feature>
<evidence type="ECO:0000256" key="3">
    <source>
        <dbReference type="ARBA" id="ARBA00023163"/>
    </source>
</evidence>
<dbReference type="PROSITE" id="PS51755">
    <property type="entry name" value="OMPR_PHOB"/>
    <property type="match status" value="1"/>
</dbReference>
<dbReference type="Proteomes" id="UP000214880">
    <property type="component" value="Unassembled WGS sequence"/>
</dbReference>
<gene>
    <name evidence="8" type="ORF">SAMN04488502_10743</name>
</gene>
<organism evidence="8 9">
    <name type="scientific">Dendrosporobacter quercicolus</name>
    <dbReference type="NCBI Taxonomy" id="146817"/>
    <lineage>
        <taxon>Bacteria</taxon>
        <taxon>Bacillati</taxon>
        <taxon>Bacillota</taxon>
        <taxon>Negativicutes</taxon>
        <taxon>Selenomonadales</taxon>
        <taxon>Sporomusaceae</taxon>
        <taxon>Dendrosporobacter</taxon>
    </lineage>
</organism>
<dbReference type="InterPro" id="IPR001789">
    <property type="entry name" value="Sig_transdc_resp-reg_receiver"/>
</dbReference>
<dbReference type="RefSeq" id="WP_092074033.1">
    <property type="nucleotide sequence ID" value="NZ_FNHB01000007.1"/>
</dbReference>
<dbReference type="InterPro" id="IPR039420">
    <property type="entry name" value="WalR-like"/>
</dbReference>
<dbReference type="GO" id="GO:0000156">
    <property type="term" value="F:phosphorelay response regulator activity"/>
    <property type="evidence" value="ECO:0007669"/>
    <property type="project" value="TreeGrafter"/>
</dbReference>
<dbReference type="SUPFAM" id="SSF52172">
    <property type="entry name" value="CheY-like"/>
    <property type="match status" value="1"/>
</dbReference>
<evidence type="ECO:0000256" key="2">
    <source>
        <dbReference type="ARBA" id="ARBA00023125"/>
    </source>
</evidence>
<dbReference type="GO" id="GO:0006355">
    <property type="term" value="P:regulation of DNA-templated transcription"/>
    <property type="evidence" value="ECO:0007669"/>
    <property type="project" value="InterPro"/>
</dbReference>
<keyword evidence="1" id="KW-0805">Transcription regulation</keyword>
<dbReference type="Pfam" id="PF00486">
    <property type="entry name" value="Trans_reg_C"/>
    <property type="match status" value="1"/>
</dbReference>
<dbReference type="SUPFAM" id="SSF46894">
    <property type="entry name" value="C-terminal effector domain of the bipartite response regulators"/>
    <property type="match status" value="1"/>
</dbReference>
<keyword evidence="3" id="KW-0804">Transcription</keyword>
<dbReference type="CDD" id="cd00383">
    <property type="entry name" value="trans_reg_C"/>
    <property type="match status" value="1"/>
</dbReference>
<evidence type="ECO:0000256" key="5">
    <source>
        <dbReference type="PROSITE-ProRule" id="PRU01091"/>
    </source>
</evidence>
<dbReference type="PANTHER" id="PTHR48111:SF24">
    <property type="entry name" value="TRANSCRIPTIONAL REGULATORY PROTEIN CSSR"/>
    <property type="match status" value="1"/>
</dbReference>
<dbReference type="GO" id="GO:0032993">
    <property type="term" value="C:protein-DNA complex"/>
    <property type="evidence" value="ECO:0007669"/>
    <property type="project" value="TreeGrafter"/>
</dbReference>
<dbReference type="GO" id="GO:0000976">
    <property type="term" value="F:transcription cis-regulatory region binding"/>
    <property type="evidence" value="ECO:0007669"/>
    <property type="project" value="TreeGrafter"/>
</dbReference>
<dbReference type="STRING" id="146817.SAMN04488502_10743"/>
<dbReference type="Gene3D" id="1.10.10.10">
    <property type="entry name" value="Winged helix-like DNA-binding domain superfamily/Winged helix DNA-binding domain"/>
    <property type="match status" value="1"/>
</dbReference>
<evidence type="ECO:0000313" key="8">
    <source>
        <dbReference type="EMBL" id="SDM75792.1"/>
    </source>
</evidence>
<dbReference type="AlphaFoldDB" id="A0A1G9VU56"/>
<dbReference type="SMART" id="SM00862">
    <property type="entry name" value="Trans_reg_C"/>
    <property type="match status" value="1"/>
</dbReference>
<keyword evidence="9" id="KW-1185">Reference proteome</keyword>
<keyword evidence="2 5" id="KW-0238">DNA-binding</keyword>
<accession>A0A1G9VU56</accession>
<dbReference type="Gene3D" id="3.40.50.2300">
    <property type="match status" value="1"/>
</dbReference>
<dbReference type="EMBL" id="FNHB01000007">
    <property type="protein sequence ID" value="SDM75792.1"/>
    <property type="molecule type" value="Genomic_DNA"/>
</dbReference>
<evidence type="ECO:0000256" key="1">
    <source>
        <dbReference type="ARBA" id="ARBA00023015"/>
    </source>
</evidence>
<dbReference type="InterPro" id="IPR011006">
    <property type="entry name" value="CheY-like_superfamily"/>
</dbReference>
<feature type="DNA-binding region" description="OmpR/PhoB-type" evidence="5">
    <location>
        <begin position="124"/>
        <end position="218"/>
    </location>
</feature>
<evidence type="ECO:0000259" key="6">
    <source>
        <dbReference type="PROSITE" id="PS50110"/>
    </source>
</evidence>
<dbReference type="OrthoDB" id="9790442at2"/>
<dbReference type="SMART" id="SM00448">
    <property type="entry name" value="REC"/>
    <property type="match status" value="1"/>
</dbReference>
<proteinExistence type="predicted"/>
<feature type="domain" description="Response regulatory" evidence="6">
    <location>
        <begin position="4"/>
        <end position="115"/>
    </location>
</feature>
<dbReference type="InterPro" id="IPR016032">
    <property type="entry name" value="Sig_transdc_resp-reg_C-effctor"/>
</dbReference>